<feature type="transmembrane region" description="Helical" evidence="2">
    <location>
        <begin position="189"/>
        <end position="207"/>
    </location>
</feature>
<keyword evidence="4" id="KW-1185">Reference proteome</keyword>
<sequence length="236" mass="25349">MPGAHMTLWELVRALVRNWPILLIGAVLTAGSGLAAVSADGVHFTRTELVFLAPTSALYPNALRTQSEDIIITAGLVAKQVTGPEKITKFASPDVTLVGLGVRDGWSLRLPDTGGQWATNFATQRLFLDIVGPSEERVREQQSALIEEVDQELEALQRERGVDPVNDITMITAPQSTTIYSVGVNKARALGMTAVLGIGATIAAVIFREYLRRRRRSGSSSEDATAEAVPEPVTAS</sequence>
<dbReference type="AlphaFoldDB" id="A0A511AHR1"/>
<keyword evidence="2" id="KW-0472">Membrane</keyword>
<name>A0A511AHR1_9MICO</name>
<evidence type="ECO:0000313" key="3">
    <source>
        <dbReference type="EMBL" id="GEK86251.1"/>
    </source>
</evidence>
<evidence type="ECO:0000313" key="4">
    <source>
        <dbReference type="Proteomes" id="UP000321225"/>
    </source>
</evidence>
<evidence type="ECO:0008006" key="5">
    <source>
        <dbReference type="Google" id="ProtNLM"/>
    </source>
</evidence>
<organism evidence="3 4">
    <name type="scientific">Microbacterium aerolatum</name>
    <dbReference type="NCBI Taxonomy" id="153731"/>
    <lineage>
        <taxon>Bacteria</taxon>
        <taxon>Bacillati</taxon>
        <taxon>Actinomycetota</taxon>
        <taxon>Actinomycetes</taxon>
        <taxon>Micrococcales</taxon>
        <taxon>Microbacteriaceae</taxon>
        <taxon>Microbacterium</taxon>
    </lineage>
</organism>
<accession>A0A511AHR1</accession>
<evidence type="ECO:0000256" key="2">
    <source>
        <dbReference type="SAM" id="Phobius"/>
    </source>
</evidence>
<keyword evidence="2" id="KW-1133">Transmembrane helix</keyword>
<proteinExistence type="predicted"/>
<evidence type="ECO:0000256" key="1">
    <source>
        <dbReference type="SAM" id="MobiDB-lite"/>
    </source>
</evidence>
<comment type="caution">
    <text evidence="3">The sequence shown here is derived from an EMBL/GenBank/DDBJ whole genome shotgun (WGS) entry which is preliminary data.</text>
</comment>
<dbReference type="EMBL" id="BJUW01000005">
    <property type="protein sequence ID" value="GEK86251.1"/>
    <property type="molecule type" value="Genomic_DNA"/>
</dbReference>
<protein>
    <recommendedName>
        <fullName evidence="5">Polysaccharide chain length determinant N-terminal domain-containing protein</fullName>
    </recommendedName>
</protein>
<reference evidence="3 4" key="1">
    <citation type="submission" date="2019-07" db="EMBL/GenBank/DDBJ databases">
        <title>Whole genome shotgun sequence of Microbacterium aerolatum NBRC 103071.</title>
        <authorList>
            <person name="Hosoyama A."/>
            <person name="Uohara A."/>
            <person name="Ohji S."/>
            <person name="Ichikawa N."/>
        </authorList>
    </citation>
    <scope>NUCLEOTIDE SEQUENCE [LARGE SCALE GENOMIC DNA]</scope>
    <source>
        <strain evidence="3 4">NBRC 103071</strain>
    </source>
</reference>
<gene>
    <name evidence="3" type="ORF">MAE01_14270</name>
</gene>
<keyword evidence="2" id="KW-0812">Transmembrane</keyword>
<dbReference type="Proteomes" id="UP000321225">
    <property type="component" value="Unassembled WGS sequence"/>
</dbReference>
<feature type="region of interest" description="Disordered" evidence="1">
    <location>
        <begin position="217"/>
        <end position="236"/>
    </location>
</feature>